<dbReference type="PANTHER" id="PTHR31286:SF165">
    <property type="entry name" value="DUF4283 DOMAIN-CONTAINING PROTEIN"/>
    <property type="match status" value="1"/>
</dbReference>
<dbReference type="InterPro" id="IPR040256">
    <property type="entry name" value="At4g02000-like"/>
</dbReference>
<dbReference type="AlphaFoldDB" id="A0AAW2WSI2"/>
<evidence type="ECO:0000256" key="1">
    <source>
        <dbReference type="SAM" id="MobiDB-lite"/>
    </source>
</evidence>
<gene>
    <name evidence="2" type="ORF">Slati_2168500</name>
</gene>
<feature type="compositionally biased region" description="Polar residues" evidence="1">
    <location>
        <begin position="162"/>
        <end position="175"/>
    </location>
</feature>
<dbReference type="EMBL" id="JACGWN010000007">
    <property type="protein sequence ID" value="KAL0444458.1"/>
    <property type="molecule type" value="Genomic_DNA"/>
</dbReference>
<organism evidence="2">
    <name type="scientific">Sesamum latifolium</name>
    <dbReference type="NCBI Taxonomy" id="2727402"/>
    <lineage>
        <taxon>Eukaryota</taxon>
        <taxon>Viridiplantae</taxon>
        <taxon>Streptophyta</taxon>
        <taxon>Embryophyta</taxon>
        <taxon>Tracheophyta</taxon>
        <taxon>Spermatophyta</taxon>
        <taxon>Magnoliopsida</taxon>
        <taxon>eudicotyledons</taxon>
        <taxon>Gunneridae</taxon>
        <taxon>Pentapetalae</taxon>
        <taxon>asterids</taxon>
        <taxon>lamiids</taxon>
        <taxon>Lamiales</taxon>
        <taxon>Pedaliaceae</taxon>
        <taxon>Sesamum</taxon>
    </lineage>
</organism>
<sequence length="213" mass="24034">MALCKHSYTEVSVWVRLRHLPMESWTPDGLSTIASGIGRPLYPDAITMACMRLDFARVYVMLDYGSTLPKHLVVVAPQEDGSEVLCRVDIEYEWLLEKCLTCRALRHATSKCPIKKQSIKPLVRVFVQKSATEYTEIKGDLQDICAPPMKARTEVPRRVTSPRWSSSHEAPIQPNNKGKEIVVYNPFNALMMYEDDEVTDGGSKAHSPMEVPP</sequence>
<evidence type="ECO:0000313" key="2">
    <source>
        <dbReference type="EMBL" id="KAL0444458.1"/>
    </source>
</evidence>
<protein>
    <recommendedName>
        <fullName evidence="3">DUF4283 domain-containing protein</fullName>
    </recommendedName>
</protein>
<name>A0AAW2WSI2_9LAMI</name>
<comment type="caution">
    <text evidence="2">The sequence shown here is derived from an EMBL/GenBank/DDBJ whole genome shotgun (WGS) entry which is preliminary data.</text>
</comment>
<evidence type="ECO:0008006" key="3">
    <source>
        <dbReference type="Google" id="ProtNLM"/>
    </source>
</evidence>
<reference evidence="2" key="1">
    <citation type="submission" date="2020-06" db="EMBL/GenBank/DDBJ databases">
        <authorList>
            <person name="Li T."/>
            <person name="Hu X."/>
            <person name="Zhang T."/>
            <person name="Song X."/>
            <person name="Zhang H."/>
            <person name="Dai N."/>
            <person name="Sheng W."/>
            <person name="Hou X."/>
            <person name="Wei L."/>
        </authorList>
    </citation>
    <scope>NUCLEOTIDE SEQUENCE</scope>
    <source>
        <strain evidence="2">KEN1</strain>
        <tissue evidence="2">Leaf</tissue>
    </source>
</reference>
<reference evidence="2" key="2">
    <citation type="journal article" date="2024" name="Plant">
        <title>Genomic evolution and insights into agronomic trait innovations of Sesamum species.</title>
        <authorList>
            <person name="Miao H."/>
            <person name="Wang L."/>
            <person name="Qu L."/>
            <person name="Liu H."/>
            <person name="Sun Y."/>
            <person name="Le M."/>
            <person name="Wang Q."/>
            <person name="Wei S."/>
            <person name="Zheng Y."/>
            <person name="Lin W."/>
            <person name="Duan Y."/>
            <person name="Cao H."/>
            <person name="Xiong S."/>
            <person name="Wang X."/>
            <person name="Wei L."/>
            <person name="Li C."/>
            <person name="Ma Q."/>
            <person name="Ju M."/>
            <person name="Zhao R."/>
            <person name="Li G."/>
            <person name="Mu C."/>
            <person name="Tian Q."/>
            <person name="Mei H."/>
            <person name="Zhang T."/>
            <person name="Gao T."/>
            <person name="Zhang H."/>
        </authorList>
    </citation>
    <scope>NUCLEOTIDE SEQUENCE</scope>
    <source>
        <strain evidence="2">KEN1</strain>
    </source>
</reference>
<proteinExistence type="predicted"/>
<dbReference type="PANTHER" id="PTHR31286">
    <property type="entry name" value="GLYCINE-RICH CELL WALL STRUCTURAL PROTEIN 1.8-LIKE"/>
    <property type="match status" value="1"/>
</dbReference>
<feature type="region of interest" description="Disordered" evidence="1">
    <location>
        <begin position="155"/>
        <end position="175"/>
    </location>
</feature>
<accession>A0AAW2WSI2</accession>